<evidence type="ECO:0000256" key="2">
    <source>
        <dbReference type="SAM" id="Phobius"/>
    </source>
</evidence>
<feature type="transmembrane region" description="Helical" evidence="2">
    <location>
        <begin position="60"/>
        <end position="83"/>
    </location>
</feature>
<protein>
    <submittedName>
        <fullName evidence="3">Uncharacterized protein</fullName>
    </submittedName>
</protein>
<keyword evidence="2" id="KW-1133">Transmembrane helix</keyword>
<keyword evidence="2" id="KW-0472">Membrane</keyword>
<name>A0A8H6VJ65_9PEZI</name>
<gene>
    <name evidence="3" type="ORF">HII31_08796</name>
</gene>
<evidence type="ECO:0000313" key="3">
    <source>
        <dbReference type="EMBL" id="KAF7189974.1"/>
    </source>
</evidence>
<evidence type="ECO:0000256" key="1">
    <source>
        <dbReference type="SAM" id="MobiDB-lite"/>
    </source>
</evidence>
<feature type="region of interest" description="Disordered" evidence="1">
    <location>
        <begin position="138"/>
        <end position="177"/>
    </location>
</feature>
<keyword evidence="4" id="KW-1185">Reference proteome</keyword>
<reference evidence="3" key="1">
    <citation type="submission" date="2020-04" db="EMBL/GenBank/DDBJ databases">
        <title>Draft genome resource of the tomato pathogen Pseudocercospora fuligena.</title>
        <authorList>
            <person name="Zaccaron A."/>
        </authorList>
    </citation>
    <scope>NUCLEOTIDE SEQUENCE</scope>
    <source>
        <strain evidence="3">PF001</strain>
    </source>
</reference>
<evidence type="ECO:0000313" key="4">
    <source>
        <dbReference type="Proteomes" id="UP000660729"/>
    </source>
</evidence>
<feature type="transmembrane region" description="Helical" evidence="2">
    <location>
        <begin position="89"/>
        <end position="114"/>
    </location>
</feature>
<dbReference type="EMBL" id="JABCIY010000177">
    <property type="protein sequence ID" value="KAF7189974.1"/>
    <property type="molecule type" value="Genomic_DNA"/>
</dbReference>
<feature type="compositionally biased region" description="Polar residues" evidence="1">
    <location>
        <begin position="160"/>
        <end position="171"/>
    </location>
</feature>
<dbReference type="OrthoDB" id="4502894at2759"/>
<keyword evidence="2" id="KW-0812">Transmembrane</keyword>
<comment type="caution">
    <text evidence="3">The sequence shown here is derived from an EMBL/GenBank/DDBJ whole genome shotgun (WGS) entry which is preliminary data.</text>
</comment>
<dbReference type="AlphaFoldDB" id="A0A8H6VJ65"/>
<organism evidence="3 4">
    <name type="scientific">Pseudocercospora fuligena</name>
    <dbReference type="NCBI Taxonomy" id="685502"/>
    <lineage>
        <taxon>Eukaryota</taxon>
        <taxon>Fungi</taxon>
        <taxon>Dikarya</taxon>
        <taxon>Ascomycota</taxon>
        <taxon>Pezizomycotina</taxon>
        <taxon>Dothideomycetes</taxon>
        <taxon>Dothideomycetidae</taxon>
        <taxon>Mycosphaerellales</taxon>
        <taxon>Mycosphaerellaceae</taxon>
        <taxon>Pseudocercospora</taxon>
    </lineage>
</organism>
<sequence>MDSNMAQPTTPATAGPEMSSGAKMIVNLLWTICYPITFVLWHIWIAILFVLKMLYLPIRFLLQPLVHFARFMLALAAMPFQVAARFETLYIYLGVAAIVGLIGGLIVAGIYSILYKFLDLETPPEPARVRTAKEYRQEKQKQKLESEQSSLFSPRLLSPATLSSGYGSLSDGTRKGSKRSLLATAIMEEEDSEF</sequence>
<dbReference type="Proteomes" id="UP000660729">
    <property type="component" value="Unassembled WGS sequence"/>
</dbReference>
<proteinExistence type="predicted"/>
<feature type="transmembrane region" description="Helical" evidence="2">
    <location>
        <begin position="28"/>
        <end position="51"/>
    </location>
</feature>
<accession>A0A8H6VJ65</accession>